<keyword evidence="3" id="KW-1185">Reference proteome</keyword>
<dbReference type="EMBL" id="JABEZX010000012">
    <property type="protein sequence ID" value="MBA0571687.1"/>
    <property type="molecule type" value="Genomic_DNA"/>
</dbReference>
<name>A0A7J8N3W5_9ROSI</name>
<proteinExistence type="predicted"/>
<protein>
    <recommendedName>
        <fullName evidence="1">RNase H type-1 domain-containing protein</fullName>
    </recommendedName>
</protein>
<dbReference type="GO" id="GO:0004523">
    <property type="term" value="F:RNA-DNA hybrid ribonuclease activity"/>
    <property type="evidence" value="ECO:0007669"/>
    <property type="project" value="InterPro"/>
</dbReference>
<comment type="caution">
    <text evidence="2">The sequence shown here is derived from an EMBL/GenBank/DDBJ whole genome shotgun (WGS) entry which is preliminary data.</text>
</comment>
<evidence type="ECO:0000313" key="2">
    <source>
        <dbReference type="EMBL" id="MBA0571687.1"/>
    </source>
</evidence>
<dbReference type="InterPro" id="IPR002156">
    <property type="entry name" value="RNaseH_domain"/>
</dbReference>
<gene>
    <name evidence="2" type="ORF">Golob_002064</name>
</gene>
<dbReference type="AlphaFoldDB" id="A0A7J8N3W5"/>
<dbReference type="GO" id="GO:0003676">
    <property type="term" value="F:nucleic acid binding"/>
    <property type="evidence" value="ECO:0007669"/>
    <property type="project" value="InterPro"/>
</dbReference>
<reference evidence="2 3" key="1">
    <citation type="journal article" date="2019" name="Genome Biol. Evol.">
        <title>Insights into the evolution of the New World diploid cottons (Gossypium, subgenus Houzingenia) based on genome sequencing.</title>
        <authorList>
            <person name="Grover C.E."/>
            <person name="Arick M.A. 2nd"/>
            <person name="Thrash A."/>
            <person name="Conover J.L."/>
            <person name="Sanders W.S."/>
            <person name="Peterson D.G."/>
            <person name="Frelichowski J.E."/>
            <person name="Scheffler J.A."/>
            <person name="Scheffler B.E."/>
            <person name="Wendel J.F."/>
        </authorList>
    </citation>
    <scope>NUCLEOTIDE SEQUENCE [LARGE SCALE GENOMIC DNA]</scope>
    <source>
        <strain evidence="2">157</strain>
        <tissue evidence="2">Leaf</tissue>
    </source>
</reference>
<evidence type="ECO:0000259" key="1">
    <source>
        <dbReference type="Pfam" id="PF13456"/>
    </source>
</evidence>
<feature type="domain" description="RNase H type-1" evidence="1">
    <location>
        <begin position="6"/>
        <end position="44"/>
    </location>
</feature>
<evidence type="ECO:0000313" key="3">
    <source>
        <dbReference type="Proteomes" id="UP000593572"/>
    </source>
</evidence>
<dbReference type="Proteomes" id="UP000593572">
    <property type="component" value="Unassembled WGS sequence"/>
</dbReference>
<feature type="non-terminal residue" evidence="2">
    <location>
        <position position="52"/>
    </location>
</feature>
<organism evidence="2 3">
    <name type="scientific">Gossypium lobatum</name>
    <dbReference type="NCBI Taxonomy" id="34289"/>
    <lineage>
        <taxon>Eukaryota</taxon>
        <taxon>Viridiplantae</taxon>
        <taxon>Streptophyta</taxon>
        <taxon>Embryophyta</taxon>
        <taxon>Tracheophyta</taxon>
        <taxon>Spermatophyta</taxon>
        <taxon>Magnoliopsida</taxon>
        <taxon>eudicotyledons</taxon>
        <taxon>Gunneridae</taxon>
        <taxon>Pentapetalae</taxon>
        <taxon>rosids</taxon>
        <taxon>malvids</taxon>
        <taxon>Malvales</taxon>
        <taxon>Malvaceae</taxon>
        <taxon>Malvoideae</taxon>
        <taxon>Gossypium</taxon>
    </lineage>
</organism>
<dbReference type="Pfam" id="PF13456">
    <property type="entry name" value="RVT_3"/>
    <property type="match status" value="1"/>
</dbReference>
<accession>A0A7J8N3W5</accession>
<sequence>MSFITSSRLALVRRIQQKLQNFEHREIRHVPREVNLVANQIAKMVSVEMEGV</sequence>